<feature type="compositionally biased region" description="Pro residues" evidence="4">
    <location>
        <begin position="330"/>
        <end position="360"/>
    </location>
</feature>
<feature type="compositionally biased region" description="Acidic residues" evidence="4">
    <location>
        <begin position="389"/>
        <end position="399"/>
    </location>
</feature>
<protein>
    <submittedName>
        <fullName evidence="6">FYB1 protein</fullName>
    </submittedName>
</protein>
<feature type="region of interest" description="Disordered" evidence="4">
    <location>
        <begin position="601"/>
        <end position="665"/>
    </location>
</feature>
<dbReference type="SUPFAM" id="SSF50044">
    <property type="entry name" value="SH3-domain"/>
    <property type="match status" value="2"/>
</dbReference>
<feature type="compositionally biased region" description="Basic and acidic residues" evidence="4">
    <location>
        <begin position="400"/>
        <end position="438"/>
    </location>
</feature>
<feature type="region of interest" description="Disordered" evidence="4">
    <location>
        <begin position="221"/>
        <end position="438"/>
    </location>
</feature>
<evidence type="ECO:0000313" key="7">
    <source>
        <dbReference type="Proteomes" id="UP001166052"/>
    </source>
</evidence>
<dbReference type="InterPro" id="IPR036028">
    <property type="entry name" value="SH3-like_dom_sf"/>
</dbReference>
<dbReference type="EMBL" id="JAAWVN010004987">
    <property type="protein sequence ID" value="MBN3289824.1"/>
    <property type="molecule type" value="Genomic_DNA"/>
</dbReference>
<feature type="compositionally biased region" description="Acidic residues" evidence="4">
    <location>
        <begin position="529"/>
        <end position="544"/>
    </location>
</feature>
<evidence type="ECO:0000259" key="5">
    <source>
        <dbReference type="PROSITE" id="PS50002"/>
    </source>
</evidence>
<dbReference type="InterPro" id="IPR043443">
    <property type="entry name" value="FYB1/2-like"/>
</dbReference>
<sequence length="737" mass="81763">MAKFNNANEGVPASQLKLTPTPFPGVASGQVKKVVSPFQKTDFNQGNTTLNTQPKPVFVKPQGSLRLHQEGNNDKDPPFPKLKATQMKSLGQSDETKPLFPKQPINIKNTELVKTDETKPAFLKPSTLKPVSNSNLSEKEPKPNFQKTPSSAKPPWVTESSQNEDSGTKTVPKPKPKVGSFKINKETEEGSPGTDSQVKPYGGITLKPTVKPIGQTIVIEKKEQTETNENKASNPRDAFLAKLNQGASGATTGAALKSPVHKPNVVKKTFGPNLDKENEKNNSSAPKRKTLPHKLAIGNPPTKPNRPPFVNLEQHKTNTSFSSLGSKPGIPKPGPAPPAGAPPTSQPSPAPPLPILPPRHPAAVSEGDENYDDVGVGLPPPLPAGKPGEDEDMYEDLEERWEKENKEQDKKREKEQKKRLEQEKKEQKDREKKENEIRKRFKLVGPIEVIHEAKGKVDCKGGKNELSLKQGERVEIIRVTDNPEGKWLGRTADGSYGYIKTELVEVDYGALKSQQKKPVLPSSRIQAENDPDVYDDVGAQDDVDSSQRGSGVILPPLPNEDDIYHDVDNPELSVSLGSQEDPKSNSWSWGLLKMLKSKDEKKKSLPDINLENVEGNKTPADDEIYDDVESTDFPPPPPESSLPKIKNADKTPDKDPKKQKKFEKEEKEFRKRFKYEGEIKVLHQVTVIPGLNNKKWANKELALKPSEVLDVIQKAVDNKFICRNEEGKCKLIYWKWH</sequence>
<dbReference type="PANTHER" id="PTHR16830:SF12">
    <property type="entry name" value="PDZ DOMAIN-CONTAINING PROTEIN"/>
    <property type="match status" value="1"/>
</dbReference>
<organism evidence="6 7">
    <name type="scientific">Polypterus senegalus</name>
    <name type="common">Senegal bichir</name>
    <dbReference type="NCBI Taxonomy" id="55291"/>
    <lineage>
        <taxon>Eukaryota</taxon>
        <taxon>Metazoa</taxon>
        <taxon>Chordata</taxon>
        <taxon>Craniata</taxon>
        <taxon>Vertebrata</taxon>
        <taxon>Euteleostomi</taxon>
        <taxon>Actinopterygii</taxon>
        <taxon>Polypteriformes</taxon>
        <taxon>Polypteridae</taxon>
        <taxon>Polypterus</taxon>
    </lineage>
</organism>
<comment type="caution">
    <text evidence="6">The sequence shown here is derived from an EMBL/GenBank/DDBJ whole genome shotgun (WGS) entry which is preliminary data.</text>
</comment>
<keyword evidence="7" id="KW-1185">Reference proteome</keyword>
<feature type="region of interest" description="Disordered" evidence="4">
    <location>
        <begin position="512"/>
        <end position="587"/>
    </location>
</feature>
<dbReference type="Pfam" id="PF14603">
    <property type="entry name" value="hSH3"/>
    <property type="match status" value="2"/>
</dbReference>
<name>A0ABS2YSV8_POLSE</name>
<evidence type="ECO:0000256" key="4">
    <source>
        <dbReference type="SAM" id="MobiDB-lite"/>
    </source>
</evidence>
<feature type="compositionally biased region" description="Basic and acidic residues" evidence="4">
    <location>
        <begin position="67"/>
        <end position="78"/>
    </location>
</feature>
<keyword evidence="2" id="KW-0597">Phosphoprotein</keyword>
<dbReference type="InterPro" id="IPR001452">
    <property type="entry name" value="SH3_domain"/>
</dbReference>
<dbReference type="PROSITE" id="PS50002">
    <property type="entry name" value="SH3"/>
    <property type="match status" value="1"/>
</dbReference>
<proteinExistence type="predicted"/>
<gene>
    <name evidence="6" type="primary">Fyb1_0</name>
    <name evidence="6" type="ORF">GTO92_0014872</name>
</gene>
<dbReference type="Gene3D" id="2.30.30.40">
    <property type="entry name" value="SH3 Domains"/>
    <property type="match status" value="2"/>
</dbReference>
<feature type="compositionally biased region" description="Basic and acidic residues" evidence="4">
    <location>
        <begin position="646"/>
        <end position="665"/>
    </location>
</feature>
<feature type="compositionally biased region" description="Acidic residues" evidence="4">
    <location>
        <begin position="621"/>
        <end position="630"/>
    </location>
</feature>
<dbReference type="PANTHER" id="PTHR16830">
    <property type="entry name" value="SH2 CONTAINING ADAPTOR PRAM-1 RELATED"/>
    <property type="match status" value="1"/>
</dbReference>
<evidence type="ECO:0000313" key="6">
    <source>
        <dbReference type="EMBL" id="MBN3289824.1"/>
    </source>
</evidence>
<feature type="non-terminal residue" evidence="6">
    <location>
        <position position="1"/>
    </location>
</feature>
<feature type="non-terminal residue" evidence="6">
    <location>
        <position position="737"/>
    </location>
</feature>
<evidence type="ECO:0000256" key="1">
    <source>
        <dbReference type="ARBA" id="ARBA00022443"/>
    </source>
</evidence>
<reference evidence="6" key="1">
    <citation type="journal article" date="2021" name="Cell">
        <title>Tracing the genetic footprints of vertebrate landing in non-teleost ray-finned fishes.</title>
        <authorList>
            <person name="Bi X."/>
            <person name="Wang K."/>
            <person name="Yang L."/>
            <person name="Pan H."/>
            <person name="Jiang H."/>
            <person name="Wei Q."/>
            <person name="Fang M."/>
            <person name="Yu H."/>
            <person name="Zhu C."/>
            <person name="Cai Y."/>
            <person name="He Y."/>
            <person name="Gan X."/>
            <person name="Zeng H."/>
            <person name="Yu D."/>
            <person name="Zhu Y."/>
            <person name="Jiang H."/>
            <person name="Qiu Q."/>
            <person name="Yang H."/>
            <person name="Zhang Y.E."/>
            <person name="Wang W."/>
            <person name="Zhu M."/>
            <person name="He S."/>
            <person name="Zhang G."/>
        </authorList>
    </citation>
    <scope>NUCLEOTIDE SEQUENCE</scope>
    <source>
        <strain evidence="6">Bchr_001</strain>
    </source>
</reference>
<evidence type="ECO:0000256" key="2">
    <source>
        <dbReference type="ARBA" id="ARBA00022553"/>
    </source>
</evidence>
<evidence type="ECO:0000256" key="3">
    <source>
        <dbReference type="PROSITE-ProRule" id="PRU00192"/>
    </source>
</evidence>
<feature type="region of interest" description="Disordered" evidence="4">
    <location>
        <begin position="1"/>
        <end position="27"/>
    </location>
</feature>
<dbReference type="Proteomes" id="UP001166052">
    <property type="component" value="Unassembled WGS sequence"/>
</dbReference>
<keyword evidence="1 3" id="KW-0728">SH3 domain</keyword>
<feature type="region of interest" description="Disordered" evidence="4">
    <location>
        <begin position="41"/>
        <end position="207"/>
    </location>
</feature>
<accession>A0ABS2YSV8</accession>
<feature type="domain" description="SH3" evidence="5">
    <location>
        <begin position="448"/>
        <end position="509"/>
    </location>
</feature>
<feature type="compositionally biased region" description="Polar residues" evidence="4">
    <location>
        <begin position="41"/>
        <end position="54"/>
    </location>
</feature>
<dbReference type="InterPro" id="IPR029294">
    <property type="entry name" value="hSH3"/>
</dbReference>